<evidence type="ECO:0000313" key="3">
    <source>
        <dbReference type="Proteomes" id="UP000240509"/>
    </source>
</evidence>
<evidence type="ECO:0000256" key="1">
    <source>
        <dbReference type="SAM" id="Phobius"/>
    </source>
</evidence>
<name>A0A2T4U482_9BACI</name>
<organism evidence="2 3">
    <name type="scientific">Alkalicoccus saliphilus</name>
    <dbReference type="NCBI Taxonomy" id="200989"/>
    <lineage>
        <taxon>Bacteria</taxon>
        <taxon>Bacillati</taxon>
        <taxon>Bacillota</taxon>
        <taxon>Bacilli</taxon>
        <taxon>Bacillales</taxon>
        <taxon>Bacillaceae</taxon>
        <taxon>Alkalicoccus</taxon>
    </lineage>
</organism>
<proteinExistence type="predicted"/>
<reference evidence="2 3" key="1">
    <citation type="submission" date="2018-03" db="EMBL/GenBank/DDBJ databases">
        <title>Alkalicoccus saliphilus sp. nov., isolated from a mineral pool.</title>
        <authorList>
            <person name="Zhao B."/>
        </authorList>
    </citation>
    <scope>NUCLEOTIDE SEQUENCE [LARGE SCALE GENOMIC DNA]</scope>
    <source>
        <strain evidence="2 3">6AG</strain>
    </source>
</reference>
<keyword evidence="1" id="KW-0472">Membrane</keyword>
<sequence length="79" mass="8934">MALIVNWHLSLFLLVAIPLLIVMLFVIMKTAGVKKQKKLPENRKLFLHPPPLPRSDGNIPAPCGWLCCILFTDVWGDKL</sequence>
<protein>
    <submittedName>
        <fullName evidence="2">Uncharacterized protein</fullName>
    </submittedName>
</protein>
<comment type="caution">
    <text evidence="2">The sequence shown here is derived from an EMBL/GenBank/DDBJ whole genome shotgun (WGS) entry which is preliminary data.</text>
</comment>
<keyword evidence="3" id="KW-1185">Reference proteome</keyword>
<gene>
    <name evidence="2" type="ORF">C6Y45_12440</name>
</gene>
<keyword evidence="1" id="KW-0812">Transmembrane</keyword>
<dbReference type="EMBL" id="PZJJ01000022">
    <property type="protein sequence ID" value="PTL38206.1"/>
    <property type="molecule type" value="Genomic_DNA"/>
</dbReference>
<evidence type="ECO:0000313" key="2">
    <source>
        <dbReference type="EMBL" id="PTL38206.1"/>
    </source>
</evidence>
<dbReference type="Proteomes" id="UP000240509">
    <property type="component" value="Unassembled WGS sequence"/>
</dbReference>
<accession>A0A2T4U482</accession>
<dbReference type="AlphaFoldDB" id="A0A2T4U482"/>
<feature type="transmembrane region" description="Helical" evidence="1">
    <location>
        <begin position="6"/>
        <end position="28"/>
    </location>
</feature>
<keyword evidence="1" id="KW-1133">Transmembrane helix</keyword>